<dbReference type="RefSeq" id="WP_021992569.1">
    <property type="nucleotide sequence ID" value="NZ_CALUKV010000007.1"/>
</dbReference>
<comment type="caution">
    <text evidence="4">The sequence shown here is derived from an EMBL/GenBank/DDBJ whole genome shotgun (WGS) entry which is preliminary data.</text>
</comment>
<protein>
    <submittedName>
        <fullName evidence="4">Uncharacterized protein</fullName>
    </submittedName>
</protein>
<gene>
    <name evidence="3" type="ORF">QVN81_03200</name>
    <name evidence="4" type="ORF">QVN84_03400</name>
</gene>
<feature type="chain" id="PRO_5043678472" evidence="2">
    <location>
        <begin position="23"/>
        <end position="68"/>
    </location>
</feature>
<sequence length="68" mass="6833">MRKLFFAALAATMMVSVSNAFAGYGSSAQVPVSLQDTPDSVATPVVPADSSSVSDSTAQTAPAAIVLQ</sequence>
<dbReference type="EMBL" id="JAUEIF010000002">
    <property type="protein sequence ID" value="MDN0024575.1"/>
    <property type="molecule type" value="Genomic_DNA"/>
</dbReference>
<dbReference type="EMBL" id="JAUEIE010000002">
    <property type="protein sequence ID" value="MDN0022032.1"/>
    <property type="molecule type" value="Genomic_DNA"/>
</dbReference>
<keyword evidence="5" id="KW-1185">Reference proteome</keyword>
<keyword evidence="2" id="KW-0732">Signal</keyword>
<evidence type="ECO:0000256" key="2">
    <source>
        <dbReference type="SAM" id="SignalP"/>
    </source>
</evidence>
<reference evidence="4" key="1">
    <citation type="submission" date="2023-06" db="EMBL/GenBank/DDBJ databases">
        <authorList>
            <person name="Zeman M."/>
            <person name="Kubasova T."/>
            <person name="Jahodarova E."/>
            <person name="Nykrynova M."/>
            <person name="Rychlik I."/>
        </authorList>
    </citation>
    <scope>NUCLEOTIDE SEQUENCE</scope>
    <source>
        <strain evidence="4">ET15</strain>
        <strain evidence="3">ET37</strain>
    </source>
</reference>
<dbReference type="AlphaFoldDB" id="A0AAW7JRQ0"/>
<evidence type="ECO:0000313" key="5">
    <source>
        <dbReference type="Proteomes" id="UP001167831"/>
    </source>
</evidence>
<evidence type="ECO:0000256" key="1">
    <source>
        <dbReference type="SAM" id="MobiDB-lite"/>
    </source>
</evidence>
<reference evidence="4" key="2">
    <citation type="submission" date="2023-08" db="EMBL/GenBank/DDBJ databases">
        <title>Identification and characterization of horizontal gene transfer across gut microbiota members of farm animals based on homology search.</title>
        <authorList>
            <person name="Schwarzerova J."/>
            <person name="Nykrynova M."/>
            <person name="Jureckova K."/>
            <person name="Cejkova D."/>
            <person name="Rychlik I."/>
        </authorList>
    </citation>
    <scope>NUCLEOTIDE SEQUENCE</scope>
    <source>
        <strain evidence="4">ET15</strain>
        <strain evidence="3">ET37</strain>
    </source>
</reference>
<proteinExistence type="predicted"/>
<feature type="region of interest" description="Disordered" evidence="1">
    <location>
        <begin position="39"/>
        <end position="68"/>
    </location>
</feature>
<dbReference type="Proteomes" id="UP001167831">
    <property type="component" value="Unassembled WGS sequence"/>
</dbReference>
<name>A0AAW7JRQ0_9BACT</name>
<accession>A0AAW7JRQ0</accession>
<organism evidence="4 6">
    <name type="scientific">Leyella lascolaii</name>
    <dbReference type="NCBI Taxonomy" id="1776379"/>
    <lineage>
        <taxon>Bacteria</taxon>
        <taxon>Pseudomonadati</taxon>
        <taxon>Bacteroidota</taxon>
        <taxon>Bacteroidia</taxon>
        <taxon>Bacteroidales</taxon>
        <taxon>Prevotellaceae</taxon>
        <taxon>Leyella</taxon>
    </lineage>
</organism>
<evidence type="ECO:0000313" key="4">
    <source>
        <dbReference type="EMBL" id="MDN0024575.1"/>
    </source>
</evidence>
<feature type="signal peptide" evidence="2">
    <location>
        <begin position="1"/>
        <end position="22"/>
    </location>
</feature>
<dbReference type="Proteomes" id="UP001168478">
    <property type="component" value="Unassembled WGS sequence"/>
</dbReference>
<evidence type="ECO:0000313" key="3">
    <source>
        <dbReference type="EMBL" id="MDN0022032.1"/>
    </source>
</evidence>
<feature type="compositionally biased region" description="Low complexity" evidence="1">
    <location>
        <begin position="40"/>
        <end position="57"/>
    </location>
</feature>
<evidence type="ECO:0000313" key="6">
    <source>
        <dbReference type="Proteomes" id="UP001168478"/>
    </source>
</evidence>